<name>A0A9J5ZDY7_SOLCO</name>
<protein>
    <submittedName>
        <fullName evidence="1">Uncharacterized protein</fullName>
    </submittedName>
</protein>
<comment type="caution">
    <text evidence="1">The sequence shown here is derived from an EMBL/GenBank/DDBJ whole genome shotgun (WGS) entry which is preliminary data.</text>
</comment>
<proteinExistence type="predicted"/>
<evidence type="ECO:0000313" key="1">
    <source>
        <dbReference type="EMBL" id="KAG5610056.1"/>
    </source>
</evidence>
<sequence length="214" mass="23615">MLNLKGDTKVSINDGGLTNYSGGKFSIEQFTPNQMGSSRTPTCRMKNSLRLSPLISKQAKSKESKRPKPKILELKPFESSSYSKPSPSLEPKILSDHSTLLVEIADQHGGQSFGRFHCRLALSFGIIFSKISSAADHSVSLVEIADKLGDPPFGRFHRYLALSFSIVVFGSLGDILSTLEQKARKRLFGDSSNEFGNSQIFISSFFQLPLFLFS</sequence>
<accession>A0A9J5ZDY7</accession>
<dbReference type="AlphaFoldDB" id="A0A9J5ZDY7"/>
<organism evidence="1 2">
    <name type="scientific">Solanum commersonii</name>
    <name type="common">Commerson's wild potato</name>
    <name type="synonym">Commerson's nightshade</name>
    <dbReference type="NCBI Taxonomy" id="4109"/>
    <lineage>
        <taxon>Eukaryota</taxon>
        <taxon>Viridiplantae</taxon>
        <taxon>Streptophyta</taxon>
        <taxon>Embryophyta</taxon>
        <taxon>Tracheophyta</taxon>
        <taxon>Spermatophyta</taxon>
        <taxon>Magnoliopsida</taxon>
        <taxon>eudicotyledons</taxon>
        <taxon>Gunneridae</taxon>
        <taxon>Pentapetalae</taxon>
        <taxon>asterids</taxon>
        <taxon>lamiids</taxon>
        <taxon>Solanales</taxon>
        <taxon>Solanaceae</taxon>
        <taxon>Solanoideae</taxon>
        <taxon>Solaneae</taxon>
        <taxon>Solanum</taxon>
    </lineage>
</organism>
<keyword evidence="2" id="KW-1185">Reference proteome</keyword>
<dbReference type="EMBL" id="JACXVP010000004">
    <property type="protein sequence ID" value="KAG5610056.1"/>
    <property type="molecule type" value="Genomic_DNA"/>
</dbReference>
<gene>
    <name evidence="1" type="ORF">H5410_021337</name>
</gene>
<dbReference type="Proteomes" id="UP000824120">
    <property type="component" value="Chromosome 4"/>
</dbReference>
<reference evidence="1 2" key="1">
    <citation type="submission" date="2020-09" db="EMBL/GenBank/DDBJ databases">
        <title>De no assembly of potato wild relative species, Solanum commersonii.</title>
        <authorList>
            <person name="Cho K."/>
        </authorList>
    </citation>
    <scope>NUCLEOTIDE SEQUENCE [LARGE SCALE GENOMIC DNA]</scope>
    <source>
        <strain evidence="1">LZ3.2</strain>
        <tissue evidence="1">Leaf</tissue>
    </source>
</reference>
<evidence type="ECO:0000313" key="2">
    <source>
        <dbReference type="Proteomes" id="UP000824120"/>
    </source>
</evidence>